<keyword evidence="7" id="KW-0378">Hydrolase</keyword>
<keyword evidence="2 5" id="KW-0812">Transmembrane</keyword>
<proteinExistence type="predicted"/>
<reference evidence="7 8" key="1">
    <citation type="submission" date="2016-10" db="EMBL/GenBank/DDBJ databases">
        <authorList>
            <person name="de Groot N.N."/>
        </authorList>
    </citation>
    <scope>NUCLEOTIDE SEQUENCE [LARGE SCALE GENOMIC DNA]</scope>
    <source>
        <strain>J11</strain>
        <strain evidence="8">PG 39</strain>
    </source>
</reference>
<dbReference type="GO" id="GO:0008233">
    <property type="term" value="F:peptidase activity"/>
    <property type="evidence" value="ECO:0007669"/>
    <property type="project" value="UniProtKB-KW"/>
</dbReference>
<evidence type="ECO:0000256" key="4">
    <source>
        <dbReference type="ARBA" id="ARBA00023136"/>
    </source>
</evidence>
<dbReference type="Proteomes" id="UP000199065">
    <property type="component" value="Unassembled WGS sequence"/>
</dbReference>
<dbReference type="PANTHER" id="PTHR33507:SF3">
    <property type="entry name" value="INNER MEMBRANE PROTEIN YBBJ"/>
    <property type="match status" value="1"/>
</dbReference>
<evidence type="ECO:0000313" key="8">
    <source>
        <dbReference type="Proteomes" id="UP000199065"/>
    </source>
</evidence>
<evidence type="ECO:0000259" key="6">
    <source>
        <dbReference type="Pfam" id="PF01957"/>
    </source>
</evidence>
<gene>
    <name evidence="7" type="ORF">SAMN05660282_01279</name>
</gene>
<dbReference type="Gene3D" id="2.40.50.140">
    <property type="entry name" value="Nucleic acid-binding proteins"/>
    <property type="match status" value="1"/>
</dbReference>
<dbReference type="EMBL" id="FOPJ01000006">
    <property type="protein sequence ID" value="SFG56969.1"/>
    <property type="molecule type" value="Genomic_DNA"/>
</dbReference>
<dbReference type="GO" id="GO:0006508">
    <property type="term" value="P:proteolysis"/>
    <property type="evidence" value="ECO:0007669"/>
    <property type="project" value="UniProtKB-KW"/>
</dbReference>
<keyword evidence="7" id="KW-0645">Protease</keyword>
<name>A0A1I2SYG9_9CORY</name>
<keyword evidence="8" id="KW-1185">Reference proteome</keyword>
<sequence length="144" mass="15069">MSALVWFIIALVLAGLELAAGEFTLLMLAGGALAASGVALFAPPAASVAAFAIASIGLLLFLRPFLRKRLTHPDLLDTTPTALVGRSATVLEAIEPGSHTGQIRVNGEIWTAESMDPSTDFRPGDRVTVVRIADGTTAVVWKES</sequence>
<keyword evidence="3 5" id="KW-1133">Transmembrane helix</keyword>
<evidence type="ECO:0000313" key="7">
    <source>
        <dbReference type="EMBL" id="SFG56969.1"/>
    </source>
</evidence>
<dbReference type="InterPro" id="IPR052165">
    <property type="entry name" value="Membrane_assoc_protease"/>
</dbReference>
<organism evidence="7 8">
    <name type="scientific">Corynebacterium spheniscorum</name>
    <dbReference type="NCBI Taxonomy" id="185761"/>
    <lineage>
        <taxon>Bacteria</taxon>
        <taxon>Bacillati</taxon>
        <taxon>Actinomycetota</taxon>
        <taxon>Actinomycetes</taxon>
        <taxon>Mycobacteriales</taxon>
        <taxon>Corynebacteriaceae</taxon>
        <taxon>Corynebacterium</taxon>
    </lineage>
</organism>
<feature type="transmembrane region" description="Helical" evidence="5">
    <location>
        <begin position="44"/>
        <end position="62"/>
    </location>
</feature>
<dbReference type="GO" id="GO:0005886">
    <property type="term" value="C:plasma membrane"/>
    <property type="evidence" value="ECO:0007669"/>
    <property type="project" value="TreeGrafter"/>
</dbReference>
<evidence type="ECO:0000256" key="2">
    <source>
        <dbReference type="ARBA" id="ARBA00022692"/>
    </source>
</evidence>
<feature type="domain" description="NfeD-like C-terminal" evidence="6">
    <location>
        <begin position="82"/>
        <end position="142"/>
    </location>
</feature>
<accession>A0A1I2SYG9</accession>
<dbReference type="SUPFAM" id="SSF141322">
    <property type="entry name" value="NfeD domain-like"/>
    <property type="match status" value="1"/>
</dbReference>
<dbReference type="InterPro" id="IPR002810">
    <property type="entry name" value="NfeD-like_C"/>
</dbReference>
<protein>
    <submittedName>
        <fullName evidence="7">Membrane protein implicated in regulation of membrane protease activity</fullName>
    </submittedName>
</protein>
<dbReference type="STRING" id="185761.SAMN05660282_01279"/>
<dbReference type="RefSeq" id="WP_092285576.1">
    <property type="nucleotide sequence ID" value="NZ_FOPJ01000006.1"/>
</dbReference>
<dbReference type="AlphaFoldDB" id="A0A1I2SYG9"/>
<dbReference type="Pfam" id="PF01957">
    <property type="entry name" value="NfeD"/>
    <property type="match status" value="1"/>
</dbReference>
<comment type="subcellular location">
    <subcellularLocation>
        <location evidence="1">Membrane</location>
        <topology evidence="1">Multi-pass membrane protein</topology>
    </subcellularLocation>
</comment>
<evidence type="ECO:0000256" key="3">
    <source>
        <dbReference type="ARBA" id="ARBA00022989"/>
    </source>
</evidence>
<dbReference type="InterPro" id="IPR012340">
    <property type="entry name" value="NA-bd_OB-fold"/>
</dbReference>
<keyword evidence="4 5" id="KW-0472">Membrane</keyword>
<dbReference type="PANTHER" id="PTHR33507">
    <property type="entry name" value="INNER MEMBRANE PROTEIN YBBJ"/>
    <property type="match status" value="1"/>
</dbReference>
<dbReference type="OrthoDB" id="9792945at2"/>
<evidence type="ECO:0000256" key="5">
    <source>
        <dbReference type="SAM" id="Phobius"/>
    </source>
</evidence>
<evidence type="ECO:0000256" key="1">
    <source>
        <dbReference type="ARBA" id="ARBA00004141"/>
    </source>
</evidence>